<evidence type="ECO:0000256" key="1">
    <source>
        <dbReference type="SAM" id="SignalP"/>
    </source>
</evidence>
<gene>
    <name evidence="3" type="ORF">HPT30_05475</name>
</gene>
<dbReference type="PANTHER" id="PTHR46066">
    <property type="entry name" value="CHITINASE DOMAIN-CONTAINING PROTEIN 1 FAMILY MEMBER"/>
    <property type="match status" value="1"/>
</dbReference>
<dbReference type="RefSeq" id="WP_175370430.1">
    <property type="nucleotide sequence ID" value="NZ_JABWCS010000193.1"/>
</dbReference>
<dbReference type="Gene3D" id="3.20.20.80">
    <property type="entry name" value="Glycosidases"/>
    <property type="match status" value="1"/>
</dbReference>
<dbReference type="Proteomes" id="UP000564806">
    <property type="component" value="Unassembled WGS sequence"/>
</dbReference>
<keyword evidence="1" id="KW-0732">Signal</keyword>
<dbReference type="InterPro" id="IPR017853">
    <property type="entry name" value="GH"/>
</dbReference>
<dbReference type="GO" id="GO:0005975">
    <property type="term" value="P:carbohydrate metabolic process"/>
    <property type="evidence" value="ECO:0007669"/>
    <property type="project" value="InterPro"/>
</dbReference>
<dbReference type="AlphaFoldDB" id="A0A850EF72"/>
<organism evidence="3 4">
    <name type="scientific">Paenibacillus agri</name>
    <dbReference type="NCBI Taxonomy" id="2744309"/>
    <lineage>
        <taxon>Bacteria</taxon>
        <taxon>Bacillati</taxon>
        <taxon>Bacillota</taxon>
        <taxon>Bacilli</taxon>
        <taxon>Bacillales</taxon>
        <taxon>Paenibacillaceae</taxon>
        <taxon>Paenibacillus</taxon>
    </lineage>
</organism>
<dbReference type="InterPro" id="IPR012854">
    <property type="entry name" value="Cu_amine_oxidase-like_N"/>
</dbReference>
<proteinExistence type="predicted"/>
<keyword evidence="3" id="KW-0378">Hydrolase</keyword>
<evidence type="ECO:0000313" key="3">
    <source>
        <dbReference type="EMBL" id="NUU59805.1"/>
    </source>
</evidence>
<dbReference type="Pfam" id="PF00704">
    <property type="entry name" value="Glyco_hydro_18"/>
    <property type="match status" value="1"/>
</dbReference>
<keyword evidence="4" id="KW-1185">Reference proteome</keyword>
<dbReference type="SUPFAM" id="SSF55383">
    <property type="entry name" value="Copper amine oxidase, domain N"/>
    <property type="match status" value="2"/>
</dbReference>
<protein>
    <submittedName>
        <fullName evidence="3">Glycosyl hydrolase</fullName>
    </submittedName>
</protein>
<dbReference type="InterPro" id="IPR001223">
    <property type="entry name" value="Glyco_hydro18_cat"/>
</dbReference>
<sequence>MKRFSKLLLCLAITLGSASALQASTTEAAGASDGVKIILDGYPLPFPVEPAMMNGTTMVPFRAISEALGIKVEWNQGAKQITATKVDAADAKVVVLTLGSKDATVNGGTVKLTVAPQNVRGTTMIPLSFFSGQFGAAVTWDQATKTVSITSPKTDMYKLGFYAQGAYGEVSLIPSFDAVAFGWSRIDRSGNFTTTGDEFRWPKPAGDVTPESLVLDAAAGGTDPYLMVYSVDGKLELTKNLEDKVLQEQTITSIVDTASQKGFKGIALDLEGLGLTGDKAKVQGEYNAFVKNLSAKAKAAGLKLTVILHPLNSSYKGYDYKTLGSLADDLIIMAYAYEDESRPEPINKVDEGIRLALQQVNKDKLILGISVYSENESSVNAKIGLAKRYGLKGIAIWRIGIIGQPALAEMSKSVEF</sequence>
<evidence type="ECO:0000259" key="2">
    <source>
        <dbReference type="PROSITE" id="PS51910"/>
    </source>
</evidence>
<dbReference type="EMBL" id="JABWCS010000193">
    <property type="protein sequence ID" value="NUU59805.1"/>
    <property type="molecule type" value="Genomic_DNA"/>
</dbReference>
<dbReference type="Pfam" id="PF07833">
    <property type="entry name" value="Cu_amine_oxidN1"/>
    <property type="match status" value="1"/>
</dbReference>
<comment type="caution">
    <text evidence="3">The sequence shown here is derived from an EMBL/GenBank/DDBJ whole genome shotgun (WGS) entry which is preliminary data.</text>
</comment>
<dbReference type="PROSITE" id="PS51910">
    <property type="entry name" value="GH18_2"/>
    <property type="match status" value="1"/>
</dbReference>
<feature type="domain" description="GH18" evidence="2">
    <location>
        <begin position="157"/>
        <end position="416"/>
    </location>
</feature>
<feature type="chain" id="PRO_5039094715" evidence="1">
    <location>
        <begin position="23"/>
        <end position="416"/>
    </location>
</feature>
<dbReference type="SUPFAM" id="SSF51445">
    <property type="entry name" value="(Trans)glycosidases"/>
    <property type="match status" value="1"/>
</dbReference>
<evidence type="ECO:0000313" key="4">
    <source>
        <dbReference type="Proteomes" id="UP000564806"/>
    </source>
</evidence>
<feature type="signal peptide" evidence="1">
    <location>
        <begin position="1"/>
        <end position="22"/>
    </location>
</feature>
<dbReference type="GO" id="GO:0016787">
    <property type="term" value="F:hydrolase activity"/>
    <property type="evidence" value="ECO:0007669"/>
    <property type="project" value="UniProtKB-KW"/>
</dbReference>
<dbReference type="Gene3D" id="3.30.457.10">
    <property type="entry name" value="Copper amine oxidase-like, N-terminal domain"/>
    <property type="match status" value="1"/>
</dbReference>
<name>A0A850EF72_9BACL</name>
<dbReference type="PANTHER" id="PTHR46066:SF2">
    <property type="entry name" value="CHITINASE DOMAIN-CONTAINING PROTEIN 1"/>
    <property type="match status" value="1"/>
</dbReference>
<reference evidence="3" key="1">
    <citation type="submission" date="2020-06" db="EMBL/GenBank/DDBJ databases">
        <title>Paenibacillus sp. nov., isolated from soil.</title>
        <authorList>
            <person name="Seo Y.L."/>
        </authorList>
    </citation>
    <scope>NUCLEOTIDE SEQUENCE [LARGE SCALE GENOMIC DNA]</scope>
    <source>
        <strain evidence="3">JW14</strain>
    </source>
</reference>
<dbReference type="InterPro" id="IPR036582">
    <property type="entry name" value="Mao_N_sf"/>
</dbReference>
<accession>A0A850EF72</accession>